<feature type="non-terminal residue" evidence="2">
    <location>
        <position position="690"/>
    </location>
</feature>
<feature type="compositionally biased region" description="Low complexity" evidence="1">
    <location>
        <begin position="589"/>
        <end position="601"/>
    </location>
</feature>
<evidence type="ECO:0000256" key="1">
    <source>
        <dbReference type="SAM" id="MobiDB-lite"/>
    </source>
</evidence>
<feature type="region of interest" description="Disordered" evidence="1">
    <location>
        <begin position="43"/>
        <end position="86"/>
    </location>
</feature>
<evidence type="ECO:0000313" key="2">
    <source>
        <dbReference type="EMBL" id="CAD7230989.1"/>
    </source>
</evidence>
<feature type="compositionally biased region" description="Low complexity" evidence="1">
    <location>
        <begin position="68"/>
        <end position="80"/>
    </location>
</feature>
<feature type="region of interest" description="Disordered" evidence="1">
    <location>
        <begin position="444"/>
        <end position="514"/>
    </location>
</feature>
<feature type="region of interest" description="Disordered" evidence="1">
    <location>
        <begin position="666"/>
        <end position="690"/>
    </location>
</feature>
<feature type="region of interest" description="Disordered" evidence="1">
    <location>
        <begin position="289"/>
        <end position="314"/>
    </location>
</feature>
<reference evidence="2" key="1">
    <citation type="submission" date="2020-11" db="EMBL/GenBank/DDBJ databases">
        <authorList>
            <person name="Tran Van P."/>
        </authorList>
    </citation>
    <scope>NUCLEOTIDE SEQUENCE</scope>
</reference>
<accession>A0A7R8WG02</accession>
<sequence length="690" mass="76009">MKMRGMGLEERYERAASQMLDRWHIMIRDSHLPQPLSKFKMPPCFPLSPPLQGRNASHNSPASRGGQSSPLLLSLTPSSPRTGENAPFNLTAFEERVLEQLQSLCAQEVPRKDISDNVRILRETVKTLIMRIGEAYSERKSDFEGGRVREGDSISQKCGILNQKLDALLRALNEEGFSDDEEEDDKLRTPSRLLSRLNRLSRILQSGLSTDQADEDDPLFSVQRKKRLKTQRSLKNDLVHARANSLKKAVRSIIEHTQAAIEEHYSRKVGHHFPETSISKVSVTPGVQSLSSSTWKKDQPGKPSDSPTAIPGDHMDFQSVLSLETDSQSVLQRKLEFYMPANFAHSLRRSAEFLYDSSQEPPHIIEVKCIRRRKSSAVSFCEREQKHILPGAVLLDRGEGGAREGSSFLLPAHSTPALPPPSPSTRHQPVDVDSEVSLPEIVLQQPSPDSEDEQDTTSPKPPSPRYLSPPEFSLSPVPPGKRTSPASLATPRRSSAYAAGLEDSDASSSGAEGLCDDEKQAKHLAANFAHSLRRSAEFLYDSSQEPPHIIEVKCIRRRKSSAVSFCEREQKHILPGAVLLDRGEGGSREGSSFLLPAHSTPALPPPSPSTRHQPVDVDSEVSLPEIVLQQPSPDSEDEQRAVGPGSPLAMSCGLVVPSLSVVDCDDEDEQTVDDKEALIPRTSADAAEKK</sequence>
<name>A0A7R8WG02_9CRUS</name>
<proteinExistence type="predicted"/>
<feature type="region of interest" description="Disordered" evidence="1">
    <location>
        <begin position="404"/>
        <end position="430"/>
    </location>
</feature>
<organism evidence="2">
    <name type="scientific">Cyprideis torosa</name>
    <dbReference type="NCBI Taxonomy" id="163714"/>
    <lineage>
        <taxon>Eukaryota</taxon>
        <taxon>Metazoa</taxon>
        <taxon>Ecdysozoa</taxon>
        <taxon>Arthropoda</taxon>
        <taxon>Crustacea</taxon>
        <taxon>Oligostraca</taxon>
        <taxon>Ostracoda</taxon>
        <taxon>Podocopa</taxon>
        <taxon>Podocopida</taxon>
        <taxon>Cytherocopina</taxon>
        <taxon>Cytheroidea</taxon>
        <taxon>Cytherideidae</taxon>
        <taxon>Cyprideis</taxon>
    </lineage>
</organism>
<protein>
    <submittedName>
        <fullName evidence="2">Uncharacterized protein</fullName>
    </submittedName>
</protein>
<feature type="compositionally biased region" description="Polar residues" evidence="1">
    <location>
        <begin position="54"/>
        <end position="67"/>
    </location>
</feature>
<dbReference type="OrthoDB" id="196165at2759"/>
<gene>
    <name evidence="2" type="ORF">CTOB1V02_LOCUS8844</name>
</gene>
<dbReference type="AlphaFoldDB" id="A0A7R8WG02"/>
<feature type="region of interest" description="Disordered" evidence="1">
    <location>
        <begin position="584"/>
        <end position="648"/>
    </location>
</feature>
<dbReference type="EMBL" id="OB663108">
    <property type="protein sequence ID" value="CAD7230989.1"/>
    <property type="molecule type" value="Genomic_DNA"/>
</dbReference>